<dbReference type="AlphaFoldDB" id="A0A3S1AT93"/>
<proteinExistence type="predicted"/>
<name>A0A3S1AT93_ELYCH</name>
<dbReference type="EMBL" id="RQTK01001204">
    <property type="protein sequence ID" value="RUS71490.1"/>
    <property type="molecule type" value="Genomic_DNA"/>
</dbReference>
<keyword evidence="2" id="KW-1185">Reference proteome</keyword>
<comment type="caution">
    <text evidence="1">The sequence shown here is derived from an EMBL/GenBank/DDBJ whole genome shotgun (WGS) entry which is preliminary data.</text>
</comment>
<protein>
    <submittedName>
        <fullName evidence="1">Uncharacterized protein</fullName>
    </submittedName>
</protein>
<accession>A0A3S1AT93</accession>
<organism evidence="1 2">
    <name type="scientific">Elysia chlorotica</name>
    <name type="common">Eastern emerald elysia</name>
    <name type="synonym">Sea slug</name>
    <dbReference type="NCBI Taxonomy" id="188477"/>
    <lineage>
        <taxon>Eukaryota</taxon>
        <taxon>Metazoa</taxon>
        <taxon>Spiralia</taxon>
        <taxon>Lophotrochozoa</taxon>
        <taxon>Mollusca</taxon>
        <taxon>Gastropoda</taxon>
        <taxon>Heterobranchia</taxon>
        <taxon>Euthyneura</taxon>
        <taxon>Panpulmonata</taxon>
        <taxon>Sacoglossa</taxon>
        <taxon>Placobranchoidea</taxon>
        <taxon>Plakobranchidae</taxon>
        <taxon>Elysia</taxon>
    </lineage>
</organism>
<evidence type="ECO:0000313" key="1">
    <source>
        <dbReference type="EMBL" id="RUS71490.1"/>
    </source>
</evidence>
<gene>
    <name evidence="1" type="ORF">EGW08_020741</name>
</gene>
<sequence>MDPPAGMERVDVPVDVMNILGLTSDSSTRQILFVDPNDSRNYSMVEIDDESMVFEGDEDIVRESGFGTYIYGPAKRNVKRRHEERSECSYDRKNGFTKQRRRNTMTISSELTVPFKLKRLKRCDEPERLAEDPCDARRSFVLSFPNLLSGDPKRVEMVKRMLLAVFNALEQYEIDDHVRNVIEMAIECAVKKSVSLSNKITSVKGPARSKLFRRRFDYVFGILKGSTLSLKK</sequence>
<evidence type="ECO:0000313" key="2">
    <source>
        <dbReference type="Proteomes" id="UP000271974"/>
    </source>
</evidence>
<reference evidence="1 2" key="1">
    <citation type="submission" date="2019-01" db="EMBL/GenBank/DDBJ databases">
        <title>A draft genome assembly of the solar-powered sea slug Elysia chlorotica.</title>
        <authorList>
            <person name="Cai H."/>
            <person name="Li Q."/>
            <person name="Fang X."/>
            <person name="Li J."/>
            <person name="Curtis N.E."/>
            <person name="Altenburger A."/>
            <person name="Shibata T."/>
            <person name="Feng M."/>
            <person name="Maeda T."/>
            <person name="Schwartz J.A."/>
            <person name="Shigenobu S."/>
            <person name="Lundholm N."/>
            <person name="Nishiyama T."/>
            <person name="Yang H."/>
            <person name="Hasebe M."/>
            <person name="Li S."/>
            <person name="Pierce S.K."/>
            <person name="Wang J."/>
        </authorList>
    </citation>
    <scope>NUCLEOTIDE SEQUENCE [LARGE SCALE GENOMIC DNA]</scope>
    <source>
        <strain evidence="1">EC2010</strain>
        <tissue evidence="1">Whole organism of an adult</tissue>
    </source>
</reference>
<dbReference type="Proteomes" id="UP000271974">
    <property type="component" value="Unassembled WGS sequence"/>
</dbReference>